<dbReference type="PROSITE" id="PS01081">
    <property type="entry name" value="HTH_TETR_1"/>
    <property type="match status" value="1"/>
</dbReference>
<protein>
    <submittedName>
        <fullName evidence="6">Transcriptional regulator, TetR family</fullName>
    </submittedName>
</protein>
<evidence type="ECO:0000256" key="4">
    <source>
        <dbReference type="PROSITE-ProRule" id="PRU00335"/>
    </source>
</evidence>
<dbReference type="EMBL" id="FONG01000007">
    <property type="protein sequence ID" value="SFE97672.1"/>
    <property type="molecule type" value="Genomic_DNA"/>
</dbReference>
<evidence type="ECO:0000256" key="2">
    <source>
        <dbReference type="ARBA" id="ARBA00023125"/>
    </source>
</evidence>
<keyword evidence="3" id="KW-0804">Transcription</keyword>
<dbReference type="GO" id="GO:0000976">
    <property type="term" value="F:transcription cis-regulatory region binding"/>
    <property type="evidence" value="ECO:0007669"/>
    <property type="project" value="TreeGrafter"/>
</dbReference>
<organism evidence="6 7">
    <name type="scientific">Actinacidiphila alni</name>
    <dbReference type="NCBI Taxonomy" id="380248"/>
    <lineage>
        <taxon>Bacteria</taxon>
        <taxon>Bacillati</taxon>
        <taxon>Actinomycetota</taxon>
        <taxon>Actinomycetes</taxon>
        <taxon>Kitasatosporales</taxon>
        <taxon>Streptomycetaceae</taxon>
        <taxon>Actinacidiphila</taxon>
    </lineage>
</organism>
<dbReference type="STRING" id="380248.SAMN05216251_10741"/>
<keyword evidence="2 4" id="KW-0238">DNA-binding</keyword>
<dbReference type="PRINTS" id="PR00455">
    <property type="entry name" value="HTHTETR"/>
</dbReference>
<dbReference type="InterPro" id="IPR001647">
    <property type="entry name" value="HTH_TetR"/>
</dbReference>
<name>A0A1I2EX29_9ACTN</name>
<evidence type="ECO:0000313" key="6">
    <source>
        <dbReference type="EMBL" id="SFE97672.1"/>
    </source>
</evidence>
<dbReference type="RefSeq" id="WP_093713724.1">
    <property type="nucleotide sequence ID" value="NZ_FONG01000007.1"/>
</dbReference>
<dbReference type="AlphaFoldDB" id="A0A1I2EX29"/>
<dbReference type="Gene3D" id="1.10.10.60">
    <property type="entry name" value="Homeodomain-like"/>
    <property type="match status" value="1"/>
</dbReference>
<evidence type="ECO:0000313" key="7">
    <source>
        <dbReference type="Proteomes" id="UP000199323"/>
    </source>
</evidence>
<dbReference type="Proteomes" id="UP000199323">
    <property type="component" value="Unassembled WGS sequence"/>
</dbReference>
<evidence type="ECO:0000256" key="3">
    <source>
        <dbReference type="ARBA" id="ARBA00023163"/>
    </source>
</evidence>
<reference evidence="6 7" key="1">
    <citation type="submission" date="2016-10" db="EMBL/GenBank/DDBJ databases">
        <authorList>
            <person name="de Groot N.N."/>
        </authorList>
    </citation>
    <scope>NUCLEOTIDE SEQUENCE [LARGE SCALE GENOMIC DNA]</scope>
    <source>
        <strain evidence="6 7">CGMCC 4.3510</strain>
    </source>
</reference>
<accession>A0A1I2EX29</accession>
<dbReference type="OrthoDB" id="8688418at2"/>
<dbReference type="InterPro" id="IPR050109">
    <property type="entry name" value="HTH-type_TetR-like_transc_reg"/>
</dbReference>
<sequence length="208" mass="22479">MTGDTRATTGGPATLWDRTRQLASREILDTALRLFTEQGYDATTVAQIAREAGVSQRTLFRYFGGKEELLGGGQERFGAVLTETIGALPADTDVWTALRAGVAAVLDLHDSRDQALRRFRLLHTTASLRAGWLEKRLRFQEELLPLVEPRLAAAGGATDGGARTDARARAVVATAFACLDAASMAWVDRDGEGELLDLYDECLAAVRG</sequence>
<keyword evidence="7" id="KW-1185">Reference proteome</keyword>
<feature type="DNA-binding region" description="H-T-H motif" evidence="4">
    <location>
        <begin position="44"/>
        <end position="63"/>
    </location>
</feature>
<gene>
    <name evidence="6" type="ORF">SAMN05216251_10741</name>
</gene>
<evidence type="ECO:0000256" key="1">
    <source>
        <dbReference type="ARBA" id="ARBA00023015"/>
    </source>
</evidence>
<dbReference type="PANTHER" id="PTHR30055:SF238">
    <property type="entry name" value="MYCOFACTOCIN BIOSYNTHESIS TRANSCRIPTIONAL REGULATOR MFTR-RELATED"/>
    <property type="match status" value="1"/>
</dbReference>
<feature type="domain" description="HTH tetR-type" evidence="5">
    <location>
        <begin position="21"/>
        <end position="81"/>
    </location>
</feature>
<dbReference type="Pfam" id="PF00440">
    <property type="entry name" value="TetR_N"/>
    <property type="match status" value="1"/>
</dbReference>
<dbReference type="InterPro" id="IPR023772">
    <property type="entry name" value="DNA-bd_HTH_TetR-type_CS"/>
</dbReference>
<proteinExistence type="predicted"/>
<dbReference type="Gene3D" id="1.10.357.10">
    <property type="entry name" value="Tetracycline Repressor, domain 2"/>
    <property type="match status" value="1"/>
</dbReference>
<dbReference type="GO" id="GO:0003700">
    <property type="term" value="F:DNA-binding transcription factor activity"/>
    <property type="evidence" value="ECO:0007669"/>
    <property type="project" value="TreeGrafter"/>
</dbReference>
<dbReference type="SUPFAM" id="SSF46689">
    <property type="entry name" value="Homeodomain-like"/>
    <property type="match status" value="1"/>
</dbReference>
<keyword evidence="1" id="KW-0805">Transcription regulation</keyword>
<dbReference type="InterPro" id="IPR009057">
    <property type="entry name" value="Homeodomain-like_sf"/>
</dbReference>
<evidence type="ECO:0000259" key="5">
    <source>
        <dbReference type="PROSITE" id="PS50977"/>
    </source>
</evidence>
<dbReference type="PROSITE" id="PS50977">
    <property type="entry name" value="HTH_TETR_2"/>
    <property type="match status" value="1"/>
</dbReference>
<dbReference type="PANTHER" id="PTHR30055">
    <property type="entry name" value="HTH-TYPE TRANSCRIPTIONAL REGULATOR RUTR"/>
    <property type="match status" value="1"/>
</dbReference>